<dbReference type="PANTHER" id="PTHR32268:SF11">
    <property type="entry name" value="HOMOSERINE O-ACETYLTRANSFERASE"/>
    <property type="match status" value="1"/>
</dbReference>
<feature type="active site" description="Nucleophile" evidence="3">
    <location>
        <position position="154"/>
    </location>
</feature>
<organism evidence="5 6">
    <name type="scientific">Rasamsonia emersonii (strain ATCC 16479 / CBS 393.64 / IMI 116815)</name>
    <dbReference type="NCBI Taxonomy" id="1408163"/>
    <lineage>
        <taxon>Eukaryota</taxon>
        <taxon>Fungi</taxon>
        <taxon>Dikarya</taxon>
        <taxon>Ascomycota</taxon>
        <taxon>Pezizomycotina</taxon>
        <taxon>Eurotiomycetes</taxon>
        <taxon>Eurotiomycetidae</taxon>
        <taxon>Eurotiales</taxon>
        <taxon>Trichocomaceae</taxon>
        <taxon>Rasamsonia</taxon>
    </lineage>
</organism>
<dbReference type="InterPro" id="IPR008220">
    <property type="entry name" value="HAT_MetX-like"/>
</dbReference>
<feature type="active site" evidence="3">
    <location>
        <position position="379"/>
    </location>
</feature>
<name>A0A0F4YW05_RASE3</name>
<accession>A0A0F4YW05</accession>
<evidence type="ECO:0000259" key="4">
    <source>
        <dbReference type="Pfam" id="PF00561"/>
    </source>
</evidence>
<dbReference type="Gene3D" id="3.40.50.1820">
    <property type="entry name" value="alpha/beta hydrolase"/>
    <property type="match status" value="1"/>
</dbReference>
<keyword evidence="6" id="KW-1185">Reference proteome</keyword>
<dbReference type="Proteomes" id="UP000053958">
    <property type="component" value="Unassembled WGS sequence"/>
</dbReference>
<dbReference type="GeneID" id="25316054"/>
<feature type="active site" evidence="3">
    <location>
        <position position="350"/>
    </location>
</feature>
<dbReference type="RefSeq" id="XP_013328882.1">
    <property type="nucleotide sequence ID" value="XM_013473428.1"/>
</dbReference>
<dbReference type="SUPFAM" id="SSF53474">
    <property type="entry name" value="alpha/beta-Hydrolases"/>
    <property type="match status" value="1"/>
</dbReference>
<dbReference type="InterPro" id="IPR000073">
    <property type="entry name" value="AB_hydrolase_1"/>
</dbReference>
<dbReference type="AlphaFoldDB" id="A0A0F4YW05"/>
<evidence type="ECO:0000256" key="1">
    <source>
        <dbReference type="ARBA" id="ARBA00006886"/>
    </source>
</evidence>
<dbReference type="EC" id="2.3.1.31" evidence="5"/>
<reference evidence="5 6" key="1">
    <citation type="submission" date="2015-04" db="EMBL/GenBank/DDBJ databases">
        <authorList>
            <person name="Heijne W.H."/>
            <person name="Fedorova N.D."/>
            <person name="Nierman W.C."/>
            <person name="Vollebregt A.W."/>
            <person name="Zhao Z."/>
            <person name="Wu L."/>
            <person name="Kumar M."/>
            <person name="Stam H."/>
            <person name="van den Berg M.A."/>
            <person name="Pel H.J."/>
        </authorList>
    </citation>
    <scope>NUCLEOTIDE SEQUENCE [LARGE SCALE GENOMIC DNA]</scope>
    <source>
        <strain evidence="5 6">CBS 393.64</strain>
    </source>
</reference>
<dbReference type="HAMAP" id="MF_00296">
    <property type="entry name" value="MetX_acyltransf"/>
    <property type="match status" value="1"/>
</dbReference>
<dbReference type="NCBIfam" id="TIGR01392">
    <property type="entry name" value="homoserO_Ac_trn"/>
    <property type="match status" value="1"/>
</dbReference>
<gene>
    <name evidence="5" type="ORF">T310_3705</name>
</gene>
<dbReference type="OrthoDB" id="191364at2759"/>
<dbReference type="Pfam" id="PF00561">
    <property type="entry name" value="Abhydrolase_1"/>
    <property type="match status" value="1"/>
</dbReference>
<evidence type="ECO:0000256" key="3">
    <source>
        <dbReference type="PIRSR" id="PIRSR000443-1"/>
    </source>
</evidence>
<proteinExistence type="inferred from homology"/>
<dbReference type="PANTHER" id="PTHR32268">
    <property type="entry name" value="HOMOSERINE O-ACETYLTRANSFERASE"/>
    <property type="match status" value="1"/>
</dbReference>
<dbReference type="STRING" id="1408163.A0A0F4YW05"/>
<sequence length="439" mass="48221">MAKILDYNPSPNYYSNLVHDQRYALISSFTLESGQELHSFPIAFKTWGVLNANHDNVIVVCHALSGSCDIEDWWRPAIGPRQGLALDISRFFVFCANMLGSPYGSASSVTLNPETGSPYGPGFPQTTVRDDVRVQKLVLDALGVASVAAVIGGSMGGMATLEWPLCTPAGYVKSIIPIATAARQSAWGISWSAVQRNCIRADPAYHGGYYNPDPAGQPYAGLATARQVAMLTYRSSVSFERRFGRKPAEVKTYTYGNSGIVTNGESITKKPSPRPDEKPCFAAQSYLQYQGEKFLCRFDANCYLHLIDKMDLHDVARGRRCDAAADDSTVVSTILGSLPSKALVIGVESDILFRLEQQAELAALIPDAELVVVPSQDGHDGFLLEFDMLNEVISRYLKDRFPQFYEGEPALVDVGMDPRVKSKMDNEGHDLTQLQRKNQ</sequence>
<dbReference type="PIRSF" id="PIRSF000443">
    <property type="entry name" value="Homoser_Ac_trans"/>
    <property type="match status" value="1"/>
</dbReference>
<evidence type="ECO:0000313" key="5">
    <source>
        <dbReference type="EMBL" id="KKA22270.1"/>
    </source>
</evidence>
<dbReference type="GO" id="GO:0009086">
    <property type="term" value="P:methionine biosynthetic process"/>
    <property type="evidence" value="ECO:0007669"/>
    <property type="project" value="TreeGrafter"/>
</dbReference>
<evidence type="ECO:0000313" key="6">
    <source>
        <dbReference type="Proteomes" id="UP000053958"/>
    </source>
</evidence>
<dbReference type="GO" id="GO:0009092">
    <property type="term" value="P:homoserine metabolic process"/>
    <property type="evidence" value="ECO:0007669"/>
    <property type="project" value="TreeGrafter"/>
</dbReference>
<dbReference type="NCBIfam" id="NF001209">
    <property type="entry name" value="PRK00175.1"/>
    <property type="match status" value="1"/>
</dbReference>
<dbReference type="GO" id="GO:0004414">
    <property type="term" value="F:homoserine O-acetyltransferase activity"/>
    <property type="evidence" value="ECO:0007669"/>
    <property type="project" value="UniProtKB-EC"/>
</dbReference>
<comment type="similarity">
    <text evidence="1">Belongs to the AB hydrolase superfamily. MetX family.</text>
</comment>
<dbReference type="InterPro" id="IPR029058">
    <property type="entry name" value="AB_hydrolase_fold"/>
</dbReference>
<protein>
    <submittedName>
        <fullName evidence="5">Acetyl-CoA--deacetylcephalosporin C acetyltransferase</fullName>
        <ecNumber evidence="5">2.3.1.31</ecNumber>
    </submittedName>
</protein>
<dbReference type="EMBL" id="LASV01000146">
    <property type="protein sequence ID" value="KKA22270.1"/>
    <property type="molecule type" value="Genomic_DNA"/>
</dbReference>
<feature type="domain" description="AB hydrolase-1" evidence="4">
    <location>
        <begin position="56"/>
        <end position="385"/>
    </location>
</feature>
<evidence type="ECO:0000256" key="2">
    <source>
        <dbReference type="ARBA" id="ARBA00022679"/>
    </source>
</evidence>
<keyword evidence="2 5" id="KW-0808">Transferase</keyword>
<keyword evidence="5" id="KW-0012">Acyltransferase</keyword>
<comment type="caution">
    <text evidence="5">The sequence shown here is derived from an EMBL/GenBank/DDBJ whole genome shotgun (WGS) entry which is preliminary data.</text>
</comment>